<dbReference type="GO" id="GO:0004550">
    <property type="term" value="F:nucleoside diphosphate kinase activity"/>
    <property type="evidence" value="ECO:0007669"/>
    <property type="project" value="UniProtKB-EC"/>
</dbReference>
<evidence type="ECO:0000313" key="10">
    <source>
        <dbReference type="Proteomes" id="UP000176770"/>
    </source>
</evidence>
<reference evidence="9 10" key="1">
    <citation type="journal article" date="2016" name="Nat. Commun.">
        <title>Thousands of microbial genomes shed light on interconnected biogeochemical processes in an aquifer system.</title>
        <authorList>
            <person name="Anantharaman K."/>
            <person name="Brown C.T."/>
            <person name="Hug L.A."/>
            <person name="Sharon I."/>
            <person name="Castelle C.J."/>
            <person name="Probst A.J."/>
            <person name="Thomas B.C."/>
            <person name="Singh A."/>
            <person name="Wilkins M.J."/>
            <person name="Karaoz U."/>
            <person name="Brodie E.L."/>
            <person name="Williams K.H."/>
            <person name="Hubbard S.S."/>
            <person name="Banfield J.F."/>
        </authorList>
    </citation>
    <scope>NUCLEOTIDE SEQUENCE [LARGE SCALE GENOMIC DNA]</scope>
</reference>
<dbReference type="GO" id="GO:0006228">
    <property type="term" value="P:UTP biosynthetic process"/>
    <property type="evidence" value="ECO:0007669"/>
    <property type="project" value="InterPro"/>
</dbReference>
<dbReference type="InterPro" id="IPR034907">
    <property type="entry name" value="NDK-like_dom"/>
</dbReference>
<dbReference type="AlphaFoldDB" id="A0A1G2HIB1"/>
<evidence type="ECO:0000256" key="2">
    <source>
        <dbReference type="ARBA" id="ARBA00008142"/>
    </source>
</evidence>
<protein>
    <recommendedName>
        <fullName evidence="3">nucleoside-diphosphate kinase</fullName>
        <ecNumber evidence="3">2.7.4.6</ecNumber>
    </recommendedName>
</protein>
<proteinExistence type="inferred from homology"/>
<dbReference type="GO" id="GO:0006183">
    <property type="term" value="P:GTP biosynthetic process"/>
    <property type="evidence" value="ECO:0007669"/>
    <property type="project" value="InterPro"/>
</dbReference>
<name>A0A1G2HIB1_9BACT</name>
<accession>A0A1G2HIB1</accession>
<dbReference type="Pfam" id="PF00334">
    <property type="entry name" value="NDK"/>
    <property type="match status" value="2"/>
</dbReference>
<evidence type="ECO:0000256" key="5">
    <source>
        <dbReference type="ARBA" id="ARBA00022777"/>
    </source>
</evidence>
<evidence type="ECO:0000256" key="6">
    <source>
        <dbReference type="PROSITE-ProRule" id="PRU00706"/>
    </source>
</evidence>
<evidence type="ECO:0000256" key="7">
    <source>
        <dbReference type="RuleBase" id="RU004011"/>
    </source>
</evidence>
<evidence type="ECO:0000256" key="3">
    <source>
        <dbReference type="ARBA" id="ARBA00012966"/>
    </source>
</evidence>
<dbReference type="EMBL" id="MHOK01000006">
    <property type="protein sequence ID" value="OGZ62183.1"/>
    <property type="molecule type" value="Genomic_DNA"/>
</dbReference>
<dbReference type="PRINTS" id="PR01243">
    <property type="entry name" value="NUCDPKINASE"/>
</dbReference>
<dbReference type="GO" id="GO:0006241">
    <property type="term" value="P:CTP biosynthetic process"/>
    <property type="evidence" value="ECO:0007669"/>
    <property type="project" value="InterPro"/>
</dbReference>
<dbReference type="InterPro" id="IPR001564">
    <property type="entry name" value="Nucleoside_diP_kinase"/>
</dbReference>
<dbReference type="EC" id="2.7.4.6" evidence="3"/>
<comment type="cofactor">
    <cofactor evidence="1">
        <name>Mg(2+)</name>
        <dbReference type="ChEBI" id="CHEBI:18420"/>
    </cofactor>
</comment>
<comment type="similarity">
    <text evidence="2 6 7">Belongs to the NDK family.</text>
</comment>
<evidence type="ECO:0000313" key="9">
    <source>
        <dbReference type="EMBL" id="OGZ62183.1"/>
    </source>
</evidence>
<dbReference type="Gene3D" id="3.30.70.141">
    <property type="entry name" value="Nucleoside diphosphate kinase-like domain"/>
    <property type="match status" value="1"/>
</dbReference>
<keyword evidence="4" id="KW-0808">Transferase</keyword>
<comment type="caution">
    <text evidence="6">Lacks conserved residue(s) required for the propagation of feature annotation.</text>
</comment>
<dbReference type="PROSITE" id="PS51374">
    <property type="entry name" value="NDPK_LIKE"/>
    <property type="match status" value="1"/>
</dbReference>
<dbReference type="SMART" id="SM00562">
    <property type="entry name" value="NDK"/>
    <property type="match status" value="1"/>
</dbReference>
<gene>
    <name evidence="9" type="ORF">A3F94_01005</name>
</gene>
<dbReference type="InterPro" id="IPR036850">
    <property type="entry name" value="NDK-like_dom_sf"/>
</dbReference>
<evidence type="ECO:0000256" key="1">
    <source>
        <dbReference type="ARBA" id="ARBA00001946"/>
    </source>
</evidence>
<dbReference type="SUPFAM" id="SSF54919">
    <property type="entry name" value="Nucleoside diphosphate kinase, NDK"/>
    <property type="match status" value="1"/>
</dbReference>
<dbReference type="Proteomes" id="UP000176770">
    <property type="component" value="Unassembled WGS sequence"/>
</dbReference>
<organism evidence="9 10">
    <name type="scientific">Candidatus Spechtbacteria bacterium RIFCSPLOWO2_12_FULL_38_22</name>
    <dbReference type="NCBI Taxonomy" id="1802165"/>
    <lineage>
        <taxon>Bacteria</taxon>
        <taxon>Candidatus Spechtiibacteriota</taxon>
    </lineage>
</organism>
<sequence>MVLVKPDCVKRGLIGEILERIESRGLKVIGLKMLQASEEHAHNHYPNSETWLRTVGEKTFDGYKELGKDAIKELGTDDPIAMGKMVASWNVDYLTSGPMIAMAIRGIHAIKMVRKIVGHTYPAKAEMGTIRGDFSVDSPTLANTGKRAVRNLVHASGDPEEATHELKHWFKAEELHDYKRAEEDIMF</sequence>
<feature type="domain" description="Nucleoside diphosphate kinase-like" evidence="8">
    <location>
        <begin position="2"/>
        <end position="177"/>
    </location>
</feature>
<comment type="caution">
    <text evidence="9">The sequence shown here is derived from an EMBL/GenBank/DDBJ whole genome shotgun (WGS) entry which is preliminary data.</text>
</comment>
<evidence type="ECO:0000259" key="8">
    <source>
        <dbReference type="SMART" id="SM00562"/>
    </source>
</evidence>
<dbReference type="STRING" id="1802165.A3F94_01005"/>
<keyword evidence="5 9" id="KW-0418">Kinase</keyword>
<evidence type="ECO:0000256" key="4">
    <source>
        <dbReference type="ARBA" id="ARBA00022679"/>
    </source>
</evidence>
<dbReference type="PANTHER" id="PTHR11349">
    <property type="entry name" value="NUCLEOSIDE DIPHOSPHATE KINASE"/>
    <property type="match status" value="1"/>
</dbReference>